<dbReference type="Gene3D" id="3.40.50.300">
    <property type="entry name" value="P-loop containing nucleotide triphosphate hydrolases"/>
    <property type="match status" value="1"/>
</dbReference>
<dbReference type="Pfam" id="PF13175">
    <property type="entry name" value="AAA_15"/>
    <property type="match status" value="1"/>
</dbReference>
<sequence>MPVIYFDNFKGFNKTFLPLNNVNFFVGENSSGKTSVLKLIKVLSDQRFWFNQLFSSDEADLGYYKEIANISSNKKYFEIAILGNESDKKSNISAVKLKFIEKEGIPFLKEISLIINDYNIQAIVEDEYIKYRYQEVNISNITELNKVKYFKIWVEKNTLSKKKFLKSEEDESFLFKGALILYIQSIVAEITRVKRKTKYSLELPNFLKDVAWLAPIRTEPKRTYDLHKLNFNPDGAHAPYLLKKLLENSNEKNHYNNIIQRFGADSGLFEKINIIPLGKEQTSPFELEIVLNSNKLKITNVGYGVSQVLPIIIEIIARQDGTWFAIQQPEIHLHPRGQAAFGDFILKSATKEKKNFIIETHSDFTIDRFRLKLNKTQNKEEIKDIQSQIVFFHKKDGKNNLFCIPINNDGTLSDNQPSEFRDFFVREQIDLLAI</sequence>
<reference evidence="2 3" key="1">
    <citation type="submission" date="2016-10" db="EMBL/GenBank/DDBJ databases">
        <authorList>
            <person name="de Groot N.N."/>
        </authorList>
    </citation>
    <scope>NUCLEOTIDE SEQUENCE [LARGE SCALE GENOMIC DNA]</scope>
    <source>
        <strain evidence="2 3">DSM 23031</strain>
    </source>
</reference>
<name>A0A1H6H0I7_CHRCI</name>
<dbReference type="InterPro" id="IPR041685">
    <property type="entry name" value="AAA_GajA/Old/RecF-like"/>
</dbReference>
<dbReference type="OrthoDB" id="9792800at2"/>
<evidence type="ECO:0000313" key="2">
    <source>
        <dbReference type="EMBL" id="SEH27685.1"/>
    </source>
</evidence>
<dbReference type="SUPFAM" id="SSF52540">
    <property type="entry name" value="P-loop containing nucleoside triphosphate hydrolases"/>
    <property type="match status" value="1"/>
</dbReference>
<evidence type="ECO:0000259" key="1">
    <source>
        <dbReference type="Pfam" id="PF13175"/>
    </source>
</evidence>
<dbReference type="AlphaFoldDB" id="A0A1H6H0I7"/>
<gene>
    <name evidence="2" type="ORF">SAMN05421593_0428</name>
</gene>
<dbReference type="Proteomes" id="UP000198561">
    <property type="component" value="Unassembled WGS sequence"/>
</dbReference>
<evidence type="ECO:0000313" key="3">
    <source>
        <dbReference type="Proteomes" id="UP000198561"/>
    </source>
</evidence>
<accession>A0A1H6H0I7</accession>
<protein>
    <submittedName>
        <fullName evidence="2">AAA ATPase domain-containing protein</fullName>
    </submittedName>
</protein>
<dbReference type="InterPro" id="IPR051396">
    <property type="entry name" value="Bact_Antivir_Def_Nuclease"/>
</dbReference>
<organism evidence="2 3">
    <name type="scientific">Chryseobacterium culicis</name>
    <dbReference type="NCBI Taxonomy" id="680127"/>
    <lineage>
        <taxon>Bacteria</taxon>
        <taxon>Pseudomonadati</taxon>
        <taxon>Bacteroidota</taxon>
        <taxon>Flavobacteriia</taxon>
        <taxon>Flavobacteriales</taxon>
        <taxon>Weeksellaceae</taxon>
        <taxon>Chryseobacterium group</taxon>
        <taxon>Chryseobacterium</taxon>
    </lineage>
</organism>
<dbReference type="RefSeq" id="WP_089689684.1">
    <property type="nucleotide sequence ID" value="NZ_FNWQ01000001.1"/>
</dbReference>
<dbReference type="STRING" id="680127.SAMN05421593_0428"/>
<feature type="domain" description="Endonuclease GajA/Old nuclease/RecF-like AAA" evidence="1">
    <location>
        <begin position="6"/>
        <end position="365"/>
    </location>
</feature>
<dbReference type="PANTHER" id="PTHR43581">
    <property type="entry name" value="ATP/GTP PHOSPHATASE"/>
    <property type="match status" value="1"/>
</dbReference>
<dbReference type="PANTHER" id="PTHR43581:SF2">
    <property type="entry name" value="EXCINUCLEASE ATPASE SUBUNIT"/>
    <property type="match status" value="1"/>
</dbReference>
<dbReference type="InterPro" id="IPR027417">
    <property type="entry name" value="P-loop_NTPase"/>
</dbReference>
<dbReference type="EMBL" id="FNWQ01000001">
    <property type="protein sequence ID" value="SEH27685.1"/>
    <property type="molecule type" value="Genomic_DNA"/>
</dbReference>
<proteinExistence type="predicted"/>